<organism evidence="1 2">
    <name type="scientific">Roseivivax halotolerans</name>
    <dbReference type="NCBI Taxonomy" id="93684"/>
    <lineage>
        <taxon>Bacteria</taxon>
        <taxon>Pseudomonadati</taxon>
        <taxon>Pseudomonadota</taxon>
        <taxon>Alphaproteobacteria</taxon>
        <taxon>Rhodobacterales</taxon>
        <taxon>Roseobacteraceae</taxon>
        <taxon>Roseivivax</taxon>
    </lineage>
</organism>
<name>A0A1I5YKG1_9RHOB</name>
<accession>A0A1I5YKG1</accession>
<proteinExistence type="predicted"/>
<protein>
    <submittedName>
        <fullName evidence="1">Uncharacterized protein</fullName>
    </submittedName>
</protein>
<evidence type="ECO:0000313" key="1">
    <source>
        <dbReference type="EMBL" id="SFQ44367.1"/>
    </source>
</evidence>
<gene>
    <name evidence="1" type="ORF">SAMN05421853_1061</name>
</gene>
<reference evidence="2" key="1">
    <citation type="submission" date="2016-10" db="EMBL/GenBank/DDBJ databases">
        <authorList>
            <person name="Varghese N."/>
            <person name="Submissions S."/>
        </authorList>
    </citation>
    <scope>NUCLEOTIDE SEQUENCE [LARGE SCALE GENOMIC DNA]</scope>
    <source>
        <strain evidence="2">JCM 10271</strain>
    </source>
</reference>
<dbReference type="AlphaFoldDB" id="A0A1I5YKG1"/>
<sequence>MRRFRCLCLSELVCLKDVSCKAHYPQTSCQQSTMAKLHQWSCSLPQAMSSTFHFRFRVLATLLINLWNAPVLCPKILPTRLDREVSLVCGVRVRQSIVGNPRPWNNLKAATDIKDDVLFGFRFGLCCRLCRSWLRSRRGGVSSRGRYRAESWIILYLSDVAWCRNCSEGLRVVKECLLSVYTRRKKCRKCRQRCNSHHVQTVHVGCPPSLAV</sequence>
<dbReference type="EMBL" id="FOXV01000006">
    <property type="protein sequence ID" value="SFQ44367.1"/>
    <property type="molecule type" value="Genomic_DNA"/>
</dbReference>
<evidence type="ECO:0000313" key="2">
    <source>
        <dbReference type="Proteomes" id="UP000243106"/>
    </source>
</evidence>
<keyword evidence="2" id="KW-1185">Reference proteome</keyword>
<dbReference type="Proteomes" id="UP000243106">
    <property type="component" value="Unassembled WGS sequence"/>
</dbReference>